<dbReference type="PANTHER" id="PTHR42714:SF2">
    <property type="entry name" value="TRNA MODIFICATION GTPASE GTPBP3, MITOCHONDRIAL"/>
    <property type="match status" value="1"/>
</dbReference>
<gene>
    <name evidence="3" type="ORF">IEO70_11070</name>
</gene>
<feature type="domain" description="G" evidence="2">
    <location>
        <begin position="64"/>
        <end position="183"/>
    </location>
</feature>
<evidence type="ECO:0000313" key="3">
    <source>
        <dbReference type="EMBL" id="MBD3108902.1"/>
    </source>
</evidence>
<dbReference type="GO" id="GO:0002098">
    <property type="term" value="P:tRNA wobble uridine modification"/>
    <property type="evidence" value="ECO:0007669"/>
    <property type="project" value="TreeGrafter"/>
</dbReference>
<comment type="caution">
    <text evidence="3">The sequence shown here is derived from an EMBL/GenBank/DDBJ whole genome shotgun (WGS) entry which is preliminary data.</text>
</comment>
<feature type="transmembrane region" description="Helical" evidence="1">
    <location>
        <begin position="321"/>
        <end position="339"/>
    </location>
</feature>
<organism evidence="3 4">
    <name type="scientific">Peribacillus faecalis</name>
    <dbReference type="NCBI Taxonomy" id="2772559"/>
    <lineage>
        <taxon>Bacteria</taxon>
        <taxon>Bacillati</taxon>
        <taxon>Bacillota</taxon>
        <taxon>Bacilli</taxon>
        <taxon>Bacillales</taxon>
        <taxon>Bacillaceae</taxon>
        <taxon>Peribacillus</taxon>
    </lineage>
</organism>
<evidence type="ECO:0000259" key="2">
    <source>
        <dbReference type="Pfam" id="PF01926"/>
    </source>
</evidence>
<feature type="transmembrane region" description="Helical" evidence="1">
    <location>
        <begin position="389"/>
        <end position="408"/>
    </location>
</feature>
<proteinExistence type="predicted"/>
<dbReference type="GO" id="GO:0030488">
    <property type="term" value="P:tRNA methylation"/>
    <property type="evidence" value="ECO:0007669"/>
    <property type="project" value="TreeGrafter"/>
</dbReference>
<evidence type="ECO:0000313" key="4">
    <source>
        <dbReference type="Proteomes" id="UP000602076"/>
    </source>
</evidence>
<dbReference type="Pfam" id="PF01926">
    <property type="entry name" value="MMR_HSR1"/>
    <property type="match status" value="1"/>
</dbReference>
<keyword evidence="1" id="KW-1133">Transmembrane helix</keyword>
<reference evidence="3" key="1">
    <citation type="submission" date="2020-09" db="EMBL/GenBank/DDBJ databases">
        <title>Bacillus faecalis sp. nov., a moderately halophilic bacterium isolated from cow faeces.</title>
        <authorList>
            <person name="Jiang L."/>
            <person name="Lee J."/>
        </authorList>
    </citation>
    <scope>NUCLEOTIDE SEQUENCE</scope>
    <source>
        <strain evidence="3">AGMB 02131</strain>
    </source>
</reference>
<sequence>MKNKEILEARLNQIVKTLESVETLIDNLDFAIPKKVKETVLKMMKSEEINEIITGIKEKRPPRLVLTGRTGVGKSSLINAIFGKYLAKTSAIEVGTKVYESYNYESNGEVIFEIIDTRGIKESLQVKDSSAEDDFKKVIEEFEPDAFLLLTNGADRSTLKEDSLYLKEFYEDLEIEVPLVTVITRIDDIEPSRIKEPDRYTEKKKANIKIKEEQVRKVLNEVGINDSFIIPVSSYIEWSHEEPEILSREEQSQLTIEFDGRYNIDKLVNFLEENMDFRAAVYLILTNKIEVAIKKIANRMVKSFSMASAAVAVTPIPLSDIAILLPIQIIEVTIIAYINGKQINGKAAREFIVAVGGVAALGVALRFVAQQGAKLLNFVVPSSGSVISSAIAYSGTYAIGQAAIAYYIDGKTTYEAKGVLEKSKKEAKDEFEGK</sequence>
<accession>A0A927CW61</accession>
<dbReference type="GO" id="GO:0005525">
    <property type="term" value="F:GTP binding"/>
    <property type="evidence" value="ECO:0007669"/>
    <property type="project" value="InterPro"/>
</dbReference>
<name>A0A927CW61_9BACI</name>
<keyword evidence="4" id="KW-1185">Reference proteome</keyword>
<keyword evidence="1" id="KW-0472">Membrane</keyword>
<evidence type="ECO:0000256" key="1">
    <source>
        <dbReference type="SAM" id="Phobius"/>
    </source>
</evidence>
<dbReference type="EMBL" id="JACXSI010000024">
    <property type="protein sequence ID" value="MBD3108902.1"/>
    <property type="molecule type" value="Genomic_DNA"/>
</dbReference>
<dbReference type="InterPro" id="IPR006073">
    <property type="entry name" value="GTP-bd"/>
</dbReference>
<dbReference type="SUPFAM" id="SSF52540">
    <property type="entry name" value="P-loop containing nucleoside triphosphate hydrolases"/>
    <property type="match status" value="1"/>
</dbReference>
<dbReference type="InterPro" id="IPR027417">
    <property type="entry name" value="P-loop_NTPase"/>
</dbReference>
<feature type="transmembrane region" description="Helical" evidence="1">
    <location>
        <begin position="351"/>
        <end position="369"/>
    </location>
</feature>
<dbReference type="CDD" id="cd00882">
    <property type="entry name" value="Ras_like_GTPase"/>
    <property type="match status" value="1"/>
</dbReference>
<dbReference type="GO" id="GO:0005829">
    <property type="term" value="C:cytosol"/>
    <property type="evidence" value="ECO:0007669"/>
    <property type="project" value="TreeGrafter"/>
</dbReference>
<keyword evidence="1" id="KW-0812">Transmembrane</keyword>
<protein>
    <submittedName>
        <fullName evidence="3">50S ribosome-binding GTPase</fullName>
    </submittedName>
</protein>
<dbReference type="RefSeq" id="WP_190998441.1">
    <property type="nucleotide sequence ID" value="NZ_JACXSI010000024.1"/>
</dbReference>
<dbReference type="AlphaFoldDB" id="A0A927CW61"/>
<dbReference type="Gene3D" id="3.40.50.300">
    <property type="entry name" value="P-loop containing nucleotide triphosphate hydrolases"/>
    <property type="match status" value="1"/>
</dbReference>
<dbReference type="Proteomes" id="UP000602076">
    <property type="component" value="Unassembled WGS sequence"/>
</dbReference>
<dbReference type="PANTHER" id="PTHR42714">
    <property type="entry name" value="TRNA MODIFICATION GTPASE GTPBP3"/>
    <property type="match status" value="1"/>
</dbReference>